<keyword evidence="3" id="KW-1185">Reference proteome</keyword>
<evidence type="ECO:0000313" key="2">
    <source>
        <dbReference type="EMBL" id="PYE72703.1"/>
    </source>
</evidence>
<protein>
    <submittedName>
        <fullName evidence="2">Uncharacterized protein</fullName>
    </submittedName>
</protein>
<gene>
    <name evidence="2" type="ORF">DFQ15_1541</name>
</gene>
<proteinExistence type="predicted"/>
<dbReference type="EMBL" id="QJTC01000054">
    <property type="protein sequence ID" value="PYE72703.1"/>
    <property type="molecule type" value="Genomic_DNA"/>
</dbReference>
<feature type="non-terminal residue" evidence="2">
    <location>
        <position position="488"/>
    </location>
</feature>
<comment type="caution">
    <text evidence="2">The sequence shown here is derived from an EMBL/GenBank/DDBJ whole genome shotgun (WGS) entry which is preliminary data.</text>
</comment>
<feature type="region of interest" description="Disordered" evidence="1">
    <location>
        <begin position="88"/>
        <end position="121"/>
    </location>
</feature>
<feature type="region of interest" description="Disordered" evidence="1">
    <location>
        <begin position="445"/>
        <end position="466"/>
    </location>
</feature>
<feature type="compositionally biased region" description="Polar residues" evidence="1">
    <location>
        <begin position="107"/>
        <end position="120"/>
    </location>
</feature>
<organism evidence="2 3">
    <name type="scientific">Xylophilus ampelinus</name>
    <dbReference type="NCBI Taxonomy" id="54067"/>
    <lineage>
        <taxon>Bacteria</taxon>
        <taxon>Pseudomonadati</taxon>
        <taxon>Pseudomonadota</taxon>
        <taxon>Betaproteobacteria</taxon>
        <taxon>Burkholderiales</taxon>
        <taxon>Xylophilus</taxon>
    </lineage>
</organism>
<reference evidence="2 3" key="1">
    <citation type="submission" date="2018-06" db="EMBL/GenBank/DDBJ databases">
        <title>Genomic Encyclopedia of Type Strains, Phase III (KMG-III): the genomes of soil and plant-associated and newly described type strains.</title>
        <authorList>
            <person name="Whitman W."/>
        </authorList>
    </citation>
    <scope>NUCLEOTIDE SEQUENCE [LARGE SCALE GENOMIC DNA]</scope>
    <source>
        <strain evidence="2 3">CECT 7646</strain>
    </source>
</reference>
<name>A0A318SDH4_9BURK</name>
<evidence type="ECO:0000313" key="3">
    <source>
        <dbReference type="Proteomes" id="UP000247540"/>
    </source>
</evidence>
<dbReference type="Proteomes" id="UP000247540">
    <property type="component" value="Unassembled WGS sequence"/>
</dbReference>
<sequence>MKDLYPFGTGTSWTHDLYEADRLQEMQNAGVSQQSGTALAAGPLAGLPARPQGDGRPEETRRALETAIPTPTVIESVYLPSPSIHRSSANFPRFDAPRPSRRGRQVVSEQASVEVNSPDHSSAELHARVQDAPRVQCALPAKAKRAISGIPYPDDAWLITMFRLNAEAGGSNKNTALIYSKILTKLSIWLRENDKPGLHARLFEEELAQDLRKFAMQTQKWYVPMSLLDHLRESMTNGPLKIPRSDRNLIQIPEEDDWLICEVFSQNDKTSTGYNNQLKRFSSWLHENGERGLCDEGSLHSDHLTAQARIYMTEGTGRNGLTPALKQLRNFDRTGTKVYQHKNDTRTIPVEDILLSEKFAAWLREQGYGGKVNRRGKDDGAAIQASSLRSFCAWMQRTGRASTSLASRLRSGDRSLDTELDCYTYGKSVSFAKTMKTTLRRARQMVGDSHGDSVNNSSRVTGLGHTAPQMLRLGPRSAAELSASRGSV</sequence>
<accession>A0A318SDH4</accession>
<dbReference type="AlphaFoldDB" id="A0A318SDH4"/>
<evidence type="ECO:0000256" key="1">
    <source>
        <dbReference type="SAM" id="MobiDB-lite"/>
    </source>
</evidence>